<reference evidence="1" key="2">
    <citation type="journal article" date="2015" name="Data Brief">
        <title>Shoot transcriptome of the giant reed, Arundo donax.</title>
        <authorList>
            <person name="Barrero R.A."/>
            <person name="Guerrero F.D."/>
            <person name="Moolhuijzen P."/>
            <person name="Goolsby J.A."/>
            <person name="Tidwell J."/>
            <person name="Bellgard S.E."/>
            <person name="Bellgard M.I."/>
        </authorList>
    </citation>
    <scope>NUCLEOTIDE SEQUENCE</scope>
    <source>
        <tissue evidence="1">Shoot tissue taken approximately 20 cm above the soil surface</tissue>
    </source>
</reference>
<name>A0A0A9FJB3_ARUDO</name>
<accession>A0A0A9FJB3</accession>
<dbReference type="AlphaFoldDB" id="A0A0A9FJB3"/>
<evidence type="ECO:0000313" key="1">
    <source>
        <dbReference type="EMBL" id="JAE11329.1"/>
    </source>
</evidence>
<reference evidence="1" key="1">
    <citation type="submission" date="2014-09" db="EMBL/GenBank/DDBJ databases">
        <authorList>
            <person name="Magalhaes I.L.F."/>
            <person name="Oliveira U."/>
            <person name="Santos F.R."/>
            <person name="Vidigal T.H.D.A."/>
            <person name="Brescovit A.D."/>
            <person name="Santos A.J."/>
        </authorList>
    </citation>
    <scope>NUCLEOTIDE SEQUENCE</scope>
    <source>
        <tissue evidence="1">Shoot tissue taken approximately 20 cm above the soil surface</tissue>
    </source>
</reference>
<proteinExistence type="predicted"/>
<sequence length="105" mass="12127">MHNLSCRARTGCKILQRNWRHKSVTSYKDRNSWELYPTRQRQNDGPKMNNAHLLLSNAGWLDDGKKERKRRGKESVVGLARSATAFMSRASRPWPPSLRPGQARP</sequence>
<protein>
    <submittedName>
        <fullName evidence="1">Uncharacterized protein</fullName>
    </submittedName>
</protein>
<organism evidence="1">
    <name type="scientific">Arundo donax</name>
    <name type="common">Giant reed</name>
    <name type="synonym">Donax arundinaceus</name>
    <dbReference type="NCBI Taxonomy" id="35708"/>
    <lineage>
        <taxon>Eukaryota</taxon>
        <taxon>Viridiplantae</taxon>
        <taxon>Streptophyta</taxon>
        <taxon>Embryophyta</taxon>
        <taxon>Tracheophyta</taxon>
        <taxon>Spermatophyta</taxon>
        <taxon>Magnoliopsida</taxon>
        <taxon>Liliopsida</taxon>
        <taxon>Poales</taxon>
        <taxon>Poaceae</taxon>
        <taxon>PACMAD clade</taxon>
        <taxon>Arundinoideae</taxon>
        <taxon>Arundineae</taxon>
        <taxon>Arundo</taxon>
    </lineage>
</organism>
<dbReference type="EMBL" id="GBRH01186567">
    <property type="protein sequence ID" value="JAE11329.1"/>
    <property type="molecule type" value="Transcribed_RNA"/>
</dbReference>